<dbReference type="PROSITE" id="PS51910">
    <property type="entry name" value="GH18_2"/>
    <property type="match status" value="1"/>
</dbReference>
<dbReference type="SUPFAM" id="SSF51445">
    <property type="entry name" value="(Trans)glycosidases"/>
    <property type="match status" value="1"/>
</dbReference>
<dbReference type="EMBL" id="ADOT01000165">
    <property type="protein sequence ID" value="EGX47210.1"/>
    <property type="molecule type" value="Genomic_DNA"/>
</dbReference>
<dbReference type="GeneID" id="22895070"/>
<dbReference type="InterPro" id="IPR011583">
    <property type="entry name" value="Chitinase_II/V-like_cat"/>
</dbReference>
<dbReference type="InterPro" id="IPR029070">
    <property type="entry name" value="Chitinase_insertion_sf"/>
</dbReference>
<dbReference type="InterPro" id="IPR017853">
    <property type="entry name" value="GH"/>
</dbReference>
<dbReference type="OMA" id="QGATEYF"/>
<protein>
    <recommendedName>
        <fullName evidence="2">chitinase</fullName>
        <ecNumber evidence="2">3.2.1.14</ecNumber>
    </recommendedName>
</protein>
<dbReference type="PANTHER" id="PTHR11177:SF317">
    <property type="entry name" value="CHITINASE 12-RELATED"/>
    <property type="match status" value="1"/>
</dbReference>
<dbReference type="GO" id="GO:0005576">
    <property type="term" value="C:extracellular region"/>
    <property type="evidence" value="ECO:0007669"/>
    <property type="project" value="TreeGrafter"/>
</dbReference>
<evidence type="ECO:0000313" key="4">
    <source>
        <dbReference type="EMBL" id="EGX47210.1"/>
    </source>
</evidence>
<comment type="similarity">
    <text evidence="1">Belongs to the glycosyl hydrolase 18 family. Chitinase class V subfamily.</text>
</comment>
<evidence type="ECO:0000313" key="5">
    <source>
        <dbReference type="Proteomes" id="UP000008784"/>
    </source>
</evidence>
<dbReference type="HOGENOM" id="CLU_002833_1_1_1"/>
<dbReference type="EC" id="3.2.1.14" evidence="2"/>
<reference evidence="4 5" key="1">
    <citation type="journal article" date="2011" name="PLoS Pathog.">
        <title>Genomic and proteomic analyses of the fungus Arthrobotrys oligospora provide insights into nematode-trap formation.</title>
        <authorList>
            <person name="Yang J."/>
            <person name="Wang L."/>
            <person name="Ji X."/>
            <person name="Feng Y."/>
            <person name="Li X."/>
            <person name="Zou C."/>
            <person name="Xu J."/>
            <person name="Ren Y."/>
            <person name="Mi Q."/>
            <person name="Wu J."/>
            <person name="Liu S."/>
            <person name="Liu Y."/>
            <person name="Huang X."/>
            <person name="Wang H."/>
            <person name="Niu X."/>
            <person name="Li J."/>
            <person name="Liang L."/>
            <person name="Luo Y."/>
            <person name="Ji K."/>
            <person name="Zhou W."/>
            <person name="Yu Z."/>
            <person name="Li G."/>
            <person name="Liu Y."/>
            <person name="Li L."/>
            <person name="Qiao M."/>
            <person name="Feng L."/>
            <person name="Zhang K.-Q."/>
        </authorList>
    </citation>
    <scope>NUCLEOTIDE SEQUENCE [LARGE SCALE GENOMIC DNA]</scope>
    <source>
        <strain evidence="5">ATCC 24927 / CBS 115.81 / DSM 1491</strain>
    </source>
</reference>
<dbReference type="GO" id="GO:0005975">
    <property type="term" value="P:carbohydrate metabolic process"/>
    <property type="evidence" value="ECO:0007669"/>
    <property type="project" value="InterPro"/>
</dbReference>
<dbReference type="Pfam" id="PF00704">
    <property type="entry name" value="Glyco_hydro_18"/>
    <property type="match status" value="1"/>
</dbReference>
<sequence>MEAQEDPKGFEGFALYRRLDVFAGRRLFTRVRFSRQKRDICFVGNEASQKYGIRRDWEYPRTETEKNHYVDLLAQCRRYLDELGDGYELSVAAPSDPLNVSNLNLREMDRFLDFWNLMAYDFVGGWSTTAGHQANLHRDPGNSRSTGFSVDDALRLYSSIPSYKLVLGMPMYGHSFITDGPGEVAQPYSDHDRVWNYKELPPDGATEYVQEDIAASWSYDPARRLFTSYDNPSIAKLKAEYIINKKLGGAMWWETSGDRKDERSLIMTVVEHLGVGRLDRKNNHLAYPYSEYENIRNQR</sequence>
<dbReference type="GO" id="GO:0008843">
    <property type="term" value="F:endochitinase activity"/>
    <property type="evidence" value="ECO:0007669"/>
    <property type="project" value="UniProtKB-EC"/>
</dbReference>
<dbReference type="SMART" id="SM00636">
    <property type="entry name" value="Glyco_18"/>
    <property type="match status" value="1"/>
</dbReference>
<evidence type="ECO:0000256" key="1">
    <source>
        <dbReference type="ARBA" id="ARBA00008682"/>
    </source>
</evidence>
<organism evidence="4 5">
    <name type="scientific">Arthrobotrys oligospora (strain ATCC 24927 / CBS 115.81 / DSM 1491)</name>
    <name type="common">Nematode-trapping fungus</name>
    <name type="synonym">Didymozoophaga oligospora</name>
    <dbReference type="NCBI Taxonomy" id="756982"/>
    <lineage>
        <taxon>Eukaryota</taxon>
        <taxon>Fungi</taxon>
        <taxon>Dikarya</taxon>
        <taxon>Ascomycota</taxon>
        <taxon>Pezizomycotina</taxon>
        <taxon>Orbiliomycetes</taxon>
        <taxon>Orbiliales</taxon>
        <taxon>Orbiliaceae</taxon>
        <taxon>Orbilia</taxon>
        <taxon>Orbilia oligospora</taxon>
    </lineage>
</organism>
<dbReference type="GO" id="GO:0008061">
    <property type="term" value="F:chitin binding"/>
    <property type="evidence" value="ECO:0007669"/>
    <property type="project" value="InterPro"/>
</dbReference>
<dbReference type="eggNOG" id="KOG2806">
    <property type="taxonomic scope" value="Eukaryota"/>
</dbReference>
<evidence type="ECO:0000256" key="2">
    <source>
        <dbReference type="ARBA" id="ARBA00012729"/>
    </source>
</evidence>
<dbReference type="GO" id="GO:0006032">
    <property type="term" value="P:chitin catabolic process"/>
    <property type="evidence" value="ECO:0007669"/>
    <property type="project" value="TreeGrafter"/>
</dbReference>
<accession>G1XHX9</accession>
<dbReference type="AlphaFoldDB" id="G1XHX9"/>
<comment type="caution">
    <text evidence="4">The sequence shown here is derived from an EMBL/GenBank/DDBJ whole genome shotgun (WGS) entry which is preliminary data.</text>
</comment>
<evidence type="ECO:0000259" key="3">
    <source>
        <dbReference type="PROSITE" id="PS51910"/>
    </source>
</evidence>
<proteinExistence type="inferred from homology"/>
<dbReference type="RefSeq" id="XP_011124091.1">
    <property type="nucleotide sequence ID" value="XM_011125789.1"/>
</dbReference>
<dbReference type="Gene3D" id="3.20.20.80">
    <property type="entry name" value="Glycosidases"/>
    <property type="match status" value="1"/>
</dbReference>
<dbReference type="InParanoid" id="G1XHX9"/>
<dbReference type="InterPro" id="IPR050314">
    <property type="entry name" value="Glycosyl_Hydrlase_18"/>
</dbReference>
<dbReference type="Proteomes" id="UP000008784">
    <property type="component" value="Unassembled WGS sequence"/>
</dbReference>
<name>G1XHX9_ARTOA</name>
<dbReference type="OrthoDB" id="76388at2759"/>
<feature type="domain" description="GH18" evidence="3">
    <location>
        <begin position="1"/>
        <end position="276"/>
    </location>
</feature>
<keyword evidence="5" id="KW-1185">Reference proteome</keyword>
<dbReference type="Gene3D" id="3.10.50.10">
    <property type="match status" value="1"/>
</dbReference>
<dbReference type="PANTHER" id="PTHR11177">
    <property type="entry name" value="CHITINASE"/>
    <property type="match status" value="1"/>
</dbReference>
<dbReference type="SUPFAM" id="SSF54556">
    <property type="entry name" value="Chitinase insertion domain"/>
    <property type="match status" value="1"/>
</dbReference>
<dbReference type="FunCoup" id="G1XHX9">
    <property type="interactions" value="542"/>
</dbReference>
<dbReference type="InterPro" id="IPR001223">
    <property type="entry name" value="Glyco_hydro18_cat"/>
</dbReference>
<dbReference type="STRING" id="756982.G1XHX9"/>
<gene>
    <name evidence="4" type="ORF">AOL_s00091g31</name>
</gene>